<dbReference type="SMART" id="SM00233">
    <property type="entry name" value="PH"/>
    <property type="match status" value="1"/>
</dbReference>
<dbReference type="PANTHER" id="PTHR14248">
    <property type="entry name" value="CYCLIN Y, ISOFORM A"/>
    <property type="match status" value="1"/>
</dbReference>
<dbReference type="FunFam" id="2.30.29.30:FF:000349">
    <property type="entry name" value="Transcription factor SipA3"/>
    <property type="match status" value="1"/>
</dbReference>
<feature type="domain" description="PH" evidence="6">
    <location>
        <begin position="312"/>
        <end position="413"/>
    </location>
</feature>
<evidence type="ECO:0008006" key="11">
    <source>
        <dbReference type="Google" id="ProtNLM"/>
    </source>
</evidence>
<feature type="compositionally biased region" description="Basic and acidic residues" evidence="5">
    <location>
        <begin position="494"/>
        <end position="506"/>
    </location>
</feature>
<evidence type="ECO:0000313" key="9">
    <source>
        <dbReference type="Proteomes" id="UP000504636"/>
    </source>
</evidence>
<dbReference type="PROSITE" id="PS50003">
    <property type="entry name" value="PH_DOMAIN"/>
    <property type="match status" value="1"/>
</dbReference>
<evidence type="ECO:0000259" key="6">
    <source>
        <dbReference type="PROSITE" id="PS50003"/>
    </source>
</evidence>
<dbReference type="GO" id="GO:0016020">
    <property type="term" value="C:membrane"/>
    <property type="evidence" value="ECO:0007669"/>
    <property type="project" value="UniProtKB-SubCell"/>
</dbReference>
<dbReference type="InterPro" id="IPR011993">
    <property type="entry name" value="PH-like_dom_sf"/>
</dbReference>
<dbReference type="Gene3D" id="1.20.1270.60">
    <property type="entry name" value="Arfaptin homology (AH) domain/BAR domain"/>
    <property type="match status" value="1"/>
</dbReference>
<feature type="region of interest" description="Disordered" evidence="5">
    <location>
        <begin position="645"/>
        <end position="700"/>
    </location>
</feature>
<gene>
    <name evidence="8 10" type="ORF">BDZ99DRAFT_574728</name>
</gene>
<reference evidence="8 10" key="1">
    <citation type="journal article" date="2020" name="Stud. Mycol.">
        <title>101 Dothideomycetes genomes: a test case for predicting lifestyles and emergence of pathogens.</title>
        <authorList>
            <person name="Haridas S."/>
            <person name="Albert R."/>
            <person name="Binder M."/>
            <person name="Bloem J."/>
            <person name="Labutti K."/>
            <person name="Salamov A."/>
            <person name="Andreopoulos B."/>
            <person name="Baker S."/>
            <person name="Barry K."/>
            <person name="Bills G."/>
            <person name="Bluhm B."/>
            <person name="Cannon C."/>
            <person name="Castanera R."/>
            <person name="Culley D."/>
            <person name="Daum C."/>
            <person name="Ezra D."/>
            <person name="Gonzalez J."/>
            <person name="Henrissat B."/>
            <person name="Kuo A."/>
            <person name="Liang C."/>
            <person name="Lipzen A."/>
            <person name="Lutzoni F."/>
            <person name="Magnuson J."/>
            <person name="Mondo S."/>
            <person name="Nolan M."/>
            <person name="Ohm R."/>
            <person name="Pangilinan J."/>
            <person name="Park H.-J."/>
            <person name="Ramirez L."/>
            <person name="Alfaro M."/>
            <person name="Sun H."/>
            <person name="Tritt A."/>
            <person name="Yoshinaga Y."/>
            <person name="Zwiers L.-H."/>
            <person name="Turgeon B."/>
            <person name="Goodwin S."/>
            <person name="Spatafora J."/>
            <person name="Crous P."/>
            <person name="Grigoriev I."/>
        </authorList>
    </citation>
    <scope>NUCLEOTIDE SEQUENCE</scope>
    <source>
        <strain evidence="8 10">CBS 304.34</strain>
    </source>
</reference>
<dbReference type="GO" id="GO:0005737">
    <property type="term" value="C:cytoplasm"/>
    <property type="evidence" value="ECO:0007669"/>
    <property type="project" value="InterPro"/>
</dbReference>
<feature type="domain" description="VASt" evidence="7">
    <location>
        <begin position="929"/>
        <end position="1101"/>
    </location>
</feature>
<evidence type="ECO:0000259" key="7">
    <source>
        <dbReference type="PROSITE" id="PS51778"/>
    </source>
</evidence>
<evidence type="ECO:0000256" key="1">
    <source>
        <dbReference type="ARBA" id="ARBA00004370"/>
    </source>
</evidence>
<dbReference type="InterPro" id="IPR042067">
    <property type="entry name" value="Sip3_PH"/>
</dbReference>
<comment type="subcellular location">
    <subcellularLocation>
        <location evidence="1">Membrane</location>
    </subcellularLocation>
</comment>
<keyword evidence="4" id="KW-0472">Membrane</keyword>
<keyword evidence="2" id="KW-0812">Transmembrane</keyword>
<dbReference type="Pfam" id="PF00169">
    <property type="entry name" value="PH"/>
    <property type="match status" value="1"/>
</dbReference>
<reference evidence="10" key="3">
    <citation type="submission" date="2025-04" db="UniProtKB">
        <authorList>
            <consortium name="RefSeq"/>
        </authorList>
    </citation>
    <scope>IDENTIFICATION</scope>
    <source>
        <strain evidence="10">CBS 304.34</strain>
    </source>
</reference>
<evidence type="ECO:0000256" key="5">
    <source>
        <dbReference type="SAM" id="MobiDB-lite"/>
    </source>
</evidence>
<organism evidence="8">
    <name type="scientific">Mytilinidion resinicola</name>
    <dbReference type="NCBI Taxonomy" id="574789"/>
    <lineage>
        <taxon>Eukaryota</taxon>
        <taxon>Fungi</taxon>
        <taxon>Dikarya</taxon>
        <taxon>Ascomycota</taxon>
        <taxon>Pezizomycotina</taxon>
        <taxon>Dothideomycetes</taxon>
        <taxon>Pleosporomycetidae</taxon>
        <taxon>Mytilinidiales</taxon>
        <taxon>Mytilinidiaceae</taxon>
        <taxon>Mytilinidion</taxon>
    </lineage>
</organism>
<reference evidence="10" key="2">
    <citation type="submission" date="2020-04" db="EMBL/GenBank/DDBJ databases">
        <authorList>
            <consortium name="NCBI Genome Project"/>
        </authorList>
    </citation>
    <scope>NUCLEOTIDE SEQUENCE</scope>
    <source>
        <strain evidence="10">CBS 304.34</strain>
    </source>
</reference>
<feature type="compositionally biased region" description="Polar residues" evidence="5">
    <location>
        <begin position="674"/>
        <end position="687"/>
    </location>
</feature>
<dbReference type="FunFam" id="1.20.1270.60:FF:000079">
    <property type="entry name" value="Transcription factor SipA3"/>
    <property type="match status" value="1"/>
</dbReference>
<evidence type="ECO:0000256" key="2">
    <source>
        <dbReference type="ARBA" id="ARBA00022692"/>
    </source>
</evidence>
<dbReference type="SUPFAM" id="SSF50729">
    <property type="entry name" value="PH domain-like"/>
    <property type="match status" value="1"/>
</dbReference>
<keyword evidence="9" id="KW-1185">Reference proteome</keyword>
<name>A0A6A6YAT2_9PEZI</name>
<dbReference type="InterPro" id="IPR039463">
    <property type="entry name" value="Sip3/Lam1_BAR"/>
</dbReference>
<dbReference type="Proteomes" id="UP000504636">
    <property type="component" value="Unplaced"/>
</dbReference>
<dbReference type="CDD" id="cd13280">
    <property type="entry name" value="PH_SIP3"/>
    <property type="match status" value="1"/>
</dbReference>
<dbReference type="PROSITE" id="PS51778">
    <property type="entry name" value="VAST"/>
    <property type="match status" value="1"/>
</dbReference>
<dbReference type="SUPFAM" id="SSF103657">
    <property type="entry name" value="BAR/IMD domain-like"/>
    <property type="match status" value="1"/>
</dbReference>
<evidence type="ECO:0000313" key="10">
    <source>
        <dbReference type="RefSeq" id="XP_033572078.1"/>
    </source>
</evidence>
<proteinExistence type="predicted"/>
<evidence type="ECO:0000256" key="3">
    <source>
        <dbReference type="ARBA" id="ARBA00022989"/>
    </source>
</evidence>
<accession>A0A6A6YAT2</accession>
<feature type="region of interest" description="Disordered" evidence="5">
    <location>
        <begin position="294"/>
        <end position="316"/>
    </location>
</feature>
<dbReference type="Pfam" id="PF16746">
    <property type="entry name" value="BAR_3"/>
    <property type="match status" value="1"/>
</dbReference>
<dbReference type="RefSeq" id="XP_033572078.1">
    <property type="nucleotide sequence ID" value="XM_033728400.1"/>
</dbReference>
<sequence>MAEDQGSQTALQPISKPLTLIPVVIKEAALDSPTFRATAVHFGEQIDLIERWLENYIKSVSRLASEVTALEGIVNNYIAASAPPLQVSEAVIDHDYTALALKRFGEGAKEFWTATLRGMKRAEMVVVDPIRSFLQNDLRMLKESRKILDQSQKQFDGLLARYSGQAKTKEPSSLREDAFQLHEARRAYLKASMDFCVMSPQVRGTLDKLMVRVTSDQWRDMKGARESSSSAFTKFSVEMDRVRGWSREMENGERVFKRELHMARKEIEANAELAARPSRELDYYAASTVPYLGSQGPSSANQPSPAKPTPEKAEKQSWLFQRTITGKPARTVWVRRWFFVKNGIFGWLTQGSRSGAVEESEKIGVLLCGIRPAFQEERRFCFEVKTKDTNILLQAETQSELIDWIAAFEGAKRKALEDTARTDTPAGSQRLDAAFSISPPVAPEFAARTADGHVSQLSDELGPVERSETLPIPGVEGGLATRGSFDVSQSRRGTGFDRDGESSSRDHAARIIQKLDLHRKSTINPQITGNAPTPASGGIASLISSSLMSASHNVLPAAQQIASPAPGIPDPRLASVQNIPTSSLSPSTLANPPTATNLSKAAVAITGERGIALSRSDGGMPGGLMANLWGSMNWGYINRLERGEVQPSHERSLSQPPSPAGRSAALLPAERSTDVSSPGSRNVSPAPSTHRKTMSLGGPIPSIVQRPSIVTDDFPNYYPIPLRVQDAQFRMLFPNVLREDKVVLVFRAVWNPTDQQEFPGRVYVTARDMYFYSNYLGLVLITGLGLASIDEVTAAPGKDCDFLFVHFKDRSRPDEATRVTIKTFLEPLRLLQRRLNYLVRNANHQDTSLEDVLKHLIRMEVDDNAHSPSAESWEDVSVNTPMDGYGGKDVKASLRIDGNLFSGPGAIPVSKNATKFKLPSQPVLYAPAGMTQVAVEKELPISPKALFHILFGDKSTIFQMLYRDRWADRIVQSPWVQLDAGLQRRDFEYEVALGDKSGSAQAMVVNDYQIIEVYNDHLCYCVADRKTPWHLPLSDHFTLVSRIVITHVAKSRCKLAIYTKVDWSWTPKFTRSLIEKQGLRDLELDAMDLADVISEQVEKLGSNVRTGKVISIFGQVGQANQATQLPASELPVSTRPRRFKLKRRSLASVVFKLSAIFAVSAMNTVLGWLIAALNGLFEVCTTHTLLIGLLALSGTTNLFYSSRDSYQWWNERNAEKFMARLGVGPSTNMARTVYLRDVEESVLGLNLTEGLGMDDGNRCLHTFADLLSNPYSGQVSPLTPLSSRSTKQTSSRIHRTRQHLGAYRHDLLVSLRVVNRVEREVLAAEYENWLLDERGRCGRMETLLNSTEVGQEKGRTGMEAQGVRTWVEKYCGDCERELGEVTQRGRGFA</sequence>
<protein>
    <recommendedName>
        <fullName evidence="11">Transcription factor SipA3</fullName>
    </recommendedName>
</protein>
<evidence type="ECO:0000256" key="4">
    <source>
        <dbReference type="ARBA" id="ARBA00023136"/>
    </source>
</evidence>
<dbReference type="GeneID" id="54469293"/>
<dbReference type="InterPro" id="IPR004148">
    <property type="entry name" value="BAR_dom"/>
</dbReference>
<evidence type="ECO:0000313" key="8">
    <source>
        <dbReference type="EMBL" id="KAF2805114.1"/>
    </source>
</evidence>
<dbReference type="Gene3D" id="2.30.29.30">
    <property type="entry name" value="Pleckstrin-homology domain (PH domain)/Phosphotyrosine-binding domain (PTB)"/>
    <property type="match status" value="1"/>
</dbReference>
<dbReference type="InterPro" id="IPR027267">
    <property type="entry name" value="AH/BAR_dom_sf"/>
</dbReference>
<dbReference type="InterPro" id="IPR031968">
    <property type="entry name" value="VASt"/>
</dbReference>
<keyword evidence="3" id="KW-1133">Transmembrane helix</keyword>
<dbReference type="EMBL" id="MU003710">
    <property type="protein sequence ID" value="KAF2805114.1"/>
    <property type="molecule type" value="Genomic_DNA"/>
</dbReference>
<dbReference type="CDD" id="cd07609">
    <property type="entry name" value="BAR_SIP3_fungi"/>
    <property type="match status" value="1"/>
</dbReference>
<dbReference type="InterPro" id="IPR001849">
    <property type="entry name" value="PH_domain"/>
</dbReference>
<feature type="region of interest" description="Disordered" evidence="5">
    <location>
        <begin position="450"/>
        <end position="506"/>
    </location>
</feature>
<feature type="compositionally biased region" description="Polar residues" evidence="5">
    <location>
        <begin position="295"/>
        <end position="304"/>
    </location>
</feature>
<dbReference type="Pfam" id="PF16016">
    <property type="entry name" value="VASt"/>
    <property type="match status" value="1"/>
</dbReference>
<dbReference type="OrthoDB" id="10070851at2759"/>